<name>A0A0K9NXM5_ZOSMR</name>
<evidence type="ECO:0000313" key="2">
    <source>
        <dbReference type="Proteomes" id="UP000036987"/>
    </source>
</evidence>
<accession>A0A0K9NXM5</accession>
<proteinExistence type="predicted"/>
<dbReference type="AlphaFoldDB" id="A0A0K9NXM5"/>
<sequence length="78" mass="8727">MLPHIYNDPTAQNHGIATGMIMSSRYPDPRTTRHPIPTAQFDVMIGSHIRLKSIQSVTPQSMLSSEKFTPPSIKEAYC</sequence>
<protein>
    <submittedName>
        <fullName evidence="1">Uncharacterized protein</fullName>
    </submittedName>
</protein>
<organism evidence="1 2">
    <name type="scientific">Zostera marina</name>
    <name type="common">Eelgrass</name>
    <dbReference type="NCBI Taxonomy" id="29655"/>
    <lineage>
        <taxon>Eukaryota</taxon>
        <taxon>Viridiplantae</taxon>
        <taxon>Streptophyta</taxon>
        <taxon>Embryophyta</taxon>
        <taxon>Tracheophyta</taxon>
        <taxon>Spermatophyta</taxon>
        <taxon>Magnoliopsida</taxon>
        <taxon>Liliopsida</taxon>
        <taxon>Zosteraceae</taxon>
        <taxon>Zostera</taxon>
    </lineage>
</organism>
<gene>
    <name evidence="1" type="ORF">ZOSMA_57G00050</name>
</gene>
<evidence type="ECO:0000313" key="1">
    <source>
        <dbReference type="EMBL" id="KMZ60670.1"/>
    </source>
</evidence>
<comment type="caution">
    <text evidence="1">The sequence shown here is derived from an EMBL/GenBank/DDBJ whole genome shotgun (WGS) entry which is preliminary data.</text>
</comment>
<keyword evidence="2" id="KW-1185">Reference proteome</keyword>
<reference evidence="2" key="1">
    <citation type="journal article" date="2016" name="Nature">
        <title>The genome of the seagrass Zostera marina reveals angiosperm adaptation to the sea.</title>
        <authorList>
            <person name="Olsen J.L."/>
            <person name="Rouze P."/>
            <person name="Verhelst B."/>
            <person name="Lin Y.-C."/>
            <person name="Bayer T."/>
            <person name="Collen J."/>
            <person name="Dattolo E."/>
            <person name="De Paoli E."/>
            <person name="Dittami S."/>
            <person name="Maumus F."/>
            <person name="Michel G."/>
            <person name="Kersting A."/>
            <person name="Lauritano C."/>
            <person name="Lohaus R."/>
            <person name="Toepel M."/>
            <person name="Tonon T."/>
            <person name="Vanneste K."/>
            <person name="Amirebrahimi M."/>
            <person name="Brakel J."/>
            <person name="Bostroem C."/>
            <person name="Chovatia M."/>
            <person name="Grimwood J."/>
            <person name="Jenkins J.W."/>
            <person name="Jueterbock A."/>
            <person name="Mraz A."/>
            <person name="Stam W.T."/>
            <person name="Tice H."/>
            <person name="Bornberg-Bauer E."/>
            <person name="Green P.J."/>
            <person name="Pearson G.A."/>
            <person name="Procaccini G."/>
            <person name="Duarte C.M."/>
            <person name="Schmutz J."/>
            <person name="Reusch T.B.H."/>
            <person name="Van de Peer Y."/>
        </authorList>
    </citation>
    <scope>NUCLEOTIDE SEQUENCE [LARGE SCALE GENOMIC DNA]</scope>
    <source>
        <strain evidence="2">cv. Finnish</strain>
    </source>
</reference>
<dbReference type="EMBL" id="LFYR01001587">
    <property type="protein sequence ID" value="KMZ60670.1"/>
    <property type="molecule type" value="Genomic_DNA"/>
</dbReference>
<dbReference type="Proteomes" id="UP000036987">
    <property type="component" value="Unassembled WGS sequence"/>
</dbReference>